<evidence type="ECO:0000313" key="2">
    <source>
        <dbReference type="Proteomes" id="UP000706151"/>
    </source>
</evidence>
<dbReference type="Proteomes" id="UP000706151">
    <property type="component" value="Unassembled WGS sequence"/>
</dbReference>
<evidence type="ECO:0000313" key="1">
    <source>
        <dbReference type="EMBL" id="MBK7954605.1"/>
    </source>
</evidence>
<dbReference type="EMBL" id="JADJOT010000009">
    <property type="protein sequence ID" value="MBK7954605.1"/>
    <property type="molecule type" value="Genomic_DNA"/>
</dbReference>
<accession>A0A935TI55</accession>
<reference evidence="1 2" key="1">
    <citation type="submission" date="2020-10" db="EMBL/GenBank/DDBJ databases">
        <title>Connecting structure to function with the recovery of over 1000 high-quality activated sludge metagenome-assembled genomes encoding full-length rRNA genes using long-read sequencing.</title>
        <authorList>
            <person name="Singleton C.M."/>
            <person name="Petriglieri F."/>
            <person name="Kristensen J.M."/>
            <person name="Kirkegaard R.H."/>
            <person name="Michaelsen T.Y."/>
            <person name="Andersen M.H."/>
            <person name="Karst S.M."/>
            <person name="Dueholm M.S."/>
            <person name="Nielsen P.H."/>
            <person name="Albertsen M."/>
        </authorList>
    </citation>
    <scope>NUCLEOTIDE SEQUENCE [LARGE SCALE GENOMIC DNA]</scope>
    <source>
        <strain evidence="1">Fred_18-Q3-R57-64_BAT3C.720</strain>
    </source>
</reference>
<protein>
    <recommendedName>
        <fullName evidence="3">DUF2971 domain-containing protein</fullName>
    </recommendedName>
</protein>
<name>A0A935TI55_9PROT</name>
<dbReference type="AlphaFoldDB" id="A0A935TI55"/>
<sequence length="229" mass="26790">MKGTDVLWRYLDAAKFFDFIHHQTLFFCRGDQFGDKFEGAFTESLKHAIEKSYQDNHIDFTYEEFRKRLRERVFVNCWHKSLDDSMAMWSIYGRSSCSVAITTTVEKLRSALQEQQLPYDISIERVEYVKHWRDPDLDIAPYSRVFAYKTKAYEFEKEVRVLIDRSAGEFETPMPDVGMSIKVNQATLLRSIVIAPEAPVWFETLVRAASERYEILAPVGRSKLAFDPV</sequence>
<gene>
    <name evidence="1" type="ORF">IPK02_11960</name>
</gene>
<organism evidence="1 2">
    <name type="scientific">Candidatus Accumulibacter affinis</name>
    <dbReference type="NCBI Taxonomy" id="2954384"/>
    <lineage>
        <taxon>Bacteria</taxon>
        <taxon>Pseudomonadati</taxon>
        <taxon>Pseudomonadota</taxon>
        <taxon>Betaproteobacteria</taxon>
        <taxon>Candidatus Accumulibacter</taxon>
    </lineage>
</organism>
<proteinExistence type="predicted"/>
<evidence type="ECO:0008006" key="3">
    <source>
        <dbReference type="Google" id="ProtNLM"/>
    </source>
</evidence>
<comment type="caution">
    <text evidence="1">The sequence shown here is derived from an EMBL/GenBank/DDBJ whole genome shotgun (WGS) entry which is preliminary data.</text>
</comment>